<name>A0A419IB76_9PSEU</name>
<sequence>MIESAAATFEHGLQRTGSASPIEVEFPCKRVNDGDDHQIAAGELRDARERAAAGPSAKSTQTQYDRGKLTVRGRLDLLFDPGIFRKTEQFRKHRSHTFGLEARRLDPGDMVTGRGMVEGPTVFAYAHNFARFQRAASYDQCTAMSISTIRIHRGNAAPTKTPTATLKPNSTPSQKN</sequence>
<dbReference type="GO" id="GO:0004658">
    <property type="term" value="F:propionyl-CoA carboxylase activity"/>
    <property type="evidence" value="ECO:0007669"/>
    <property type="project" value="TreeGrafter"/>
</dbReference>
<feature type="region of interest" description="Disordered" evidence="1">
    <location>
        <begin position="153"/>
        <end position="176"/>
    </location>
</feature>
<dbReference type="SUPFAM" id="SSF52096">
    <property type="entry name" value="ClpP/crotonase"/>
    <property type="match status" value="1"/>
</dbReference>
<evidence type="ECO:0000313" key="4">
    <source>
        <dbReference type="Proteomes" id="UP000285112"/>
    </source>
</evidence>
<evidence type="ECO:0000313" key="3">
    <source>
        <dbReference type="EMBL" id="RJQ91323.1"/>
    </source>
</evidence>
<dbReference type="InterPro" id="IPR029045">
    <property type="entry name" value="ClpP/crotonase-like_dom_sf"/>
</dbReference>
<evidence type="ECO:0000259" key="2">
    <source>
        <dbReference type="Pfam" id="PF01039"/>
    </source>
</evidence>
<gene>
    <name evidence="3" type="ORF">D5S19_02260</name>
</gene>
<feature type="domain" description="Acetyl-coenzyme A carboxylase carboxyl transferase subunit beta" evidence="2">
    <location>
        <begin position="63"/>
        <end position="135"/>
    </location>
</feature>
<proteinExistence type="predicted"/>
<dbReference type="InterPro" id="IPR051047">
    <property type="entry name" value="AccD/PCCB"/>
</dbReference>
<dbReference type="PANTHER" id="PTHR43842:SF2">
    <property type="entry name" value="PROPIONYL-COA CARBOXYLASE BETA CHAIN, MITOCHONDRIAL"/>
    <property type="match status" value="1"/>
</dbReference>
<protein>
    <recommendedName>
        <fullName evidence="2">Acetyl-coenzyme A carboxylase carboxyl transferase subunit beta domain-containing protein</fullName>
    </recommendedName>
</protein>
<dbReference type="Pfam" id="PF01039">
    <property type="entry name" value="Carboxyl_trans"/>
    <property type="match status" value="1"/>
</dbReference>
<keyword evidence="4" id="KW-1185">Reference proteome</keyword>
<dbReference type="EMBL" id="QZFV01000021">
    <property type="protein sequence ID" value="RJQ91323.1"/>
    <property type="molecule type" value="Genomic_DNA"/>
</dbReference>
<comment type="caution">
    <text evidence="3">The sequence shown here is derived from an EMBL/GenBank/DDBJ whole genome shotgun (WGS) entry which is preliminary data.</text>
</comment>
<dbReference type="GO" id="GO:0009317">
    <property type="term" value="C:acetyl-CoA carboxylase complex"/>
    <property type="evidence" value="ECO:0007669"/>
    <property type="project" value="TreeGrafter"/>
</dbReference>
<dbReference type="Gene3D" id="3.90.226.10">
    <property type="entry name" value="2-enoyl-CoA Hydratase, Chain A, domain 1"/>
    <property type="match status" value="1"/>
</dbReference>
<reference evidence="3 4" key="1">
    <citation type="submission" date="2018-09" db="EMBL/GenBank/DDBJ databases">
        <title>YIM PH 21725 draft genome.</title>
        <authorList>
            <person name="Miao C."/>
        </authorList>
    </citation>
    <scope>NUCLEOTIDE SEQUENCE [LARGE SCALE GENOMIC DNA]</scope>
    <source>
        <strain evidence="4">YIM PH21725</strain>
    </source>
</reference>
<dbReference type="Proteomes" id="UP000285112">
    <property type="component" value="Unassembled WGS sequence"/>
</dbReference>
<accession>A0A419IB76</accession>
<evidence type="ECO:0000256" key="1">
    <source>
        <dbReference type="SAM" id="MobiDB-lite"/>
    </source>
</evidence>
<dbReference type="PANTHER" id="PTHR43842">
    <property type="entry name" value="PROPIONYL-COA CARBOXYLASE BETA CHAIN"/>
    <property type="match status" value="1"/>
</dbReference>
<dbReference type="InterPro" id="IPR034733">
    <property type="entry name" value="AcCoA_carboxyl_beta"/>
</dbReference>
<organism evidence="3 4">
    <name type="scientific">Amycolatopsis panacis</name>
    <dbReference type="NCBI Taxonomy" id="2340917"/>
    <lineage>
        <taxon>Bacteria</taxon>
        <taxon>Bacillati</taxon>
        <taxon>Actinomycetota</taxon>
        <taxon>Actinomycetes</taxon>
        <taxon>Pseudonocardiales</taxon>
        <taxon>Pseudonocardiaceae</taxon>
        <taxon>Amycolatopsis</taxon>
    </lineage>
</organism>
<feature type="compositionally biased region" description="Low complexity" evidence="1">
    <location>
        <begin position="156"/>
        <end position="168"/>
    </location>
</feature>
<dbReference type="AlphaFoldDB" id="A0A419IB76"/>